<keyword evidence="1" id="KW-0472">Membrane</keyword>
<dbReference type="InterPro" id="IPR032157">
    <property type="entry name" value="PAC4"/>
</dbReference>
<dbReference type="GO" id="GO:0043248">
    <property type="term" value="P:proteasome assembly"/>
    <property type="evidence" value="ECO:0007669"/>
    <property type="project" value="InterPro"/>
</dbReference>
<accession>K3WJ21</accession>
<dbReference type="InParanoid" id="K3WJ21"/>
<protein>
    <submittedName>
        <fullName evidence="2">Uncharacterized protein</fullName>
    </submittedName>
</protein>
<evidence type="ECO:0000313" key="3">
    <source>
        <dbReference type="Proteomes" id="UP000019132"/>
    </source>
</evidence>
<keyword evidence="3" id="KW-1185">Reference proteome</keyword>
<reference evidence="3" key="2">
    <citation type="submission" date="2010-04" db="EMBL/GenBank/DDBJ databases">
        <authorList>
            <person name="Buell R."/>
            <person name="Hamilton J."/>
            <person name="Hostetler J."/>
        </authorList>
    </citation>
    <scope>NUCLEOTIDE SEQUENCE [LARGE SCALE GENOMIC DNA]</scope>
    <source>
        <strain evidence="3">DAOM:BR144</strain>
    </source>
</reference>
<keyword evidence="1" id="KW-1133">Transmembrane helix</keyword>
<dbReference type="Proteomes" id="UP000019132">
    <property type="component" value="Unassembled WGS sequence"/>
</dbReference>
<name>K3WJ21_GLOUD</name>
<keyword evidence="1" id="KW-0812">Transmembrane</keyword>
<dbReference type="eggNOG" id="ENOG502RX6E">
    <property type="taxonomic scope" value="Eukaryota"/>
</dbReference>
<dbReference type="AlphaFoldDB" id="K3WJ21"/>
<dbReference type="HOGENOM" id="CLU_138031_1_0_1"/>
<reference evidence="2" key="3">
    <citation type="submission" date="2015-02" db="UniProtKB">
        <authorList>
            <consortium name="EnsemblProtists"/>
        </authorList>
    </citation>
    <scope>IDENTIFICATION</scope>
    <source>
        <strain evidence="2">DAOM BR144</strain>
    </source>
</reference>
<dbReference type="VEuPathDB" id="FungiDB:PYU1_G004952"/>
<proteinExistence type="predicted"/>
<dbReference type="EnsemblProtists" id="PYU1_T004963">
    <property type="protein sequence ID" value="PYU1_T004963"/>
    <property type="gene ID" value="PYU1_G004952"/>
</dbReference>
<organism evidence="2 3">
    <name type="scientific">Globisporangium ultimum (strain ATCC 200006 / CBS 805.95 / DAOM BR144)</name>
    <name type="common">Pythium ultimum</name>
    <dbReference type="NCBI Taxonomy" id="431595"/>
    <lineage>
        <taxon>Eukaryota</taxon>
        <taxon>Sar</taxon>
        <taxon>Stramenopiles</taxon>
        <taxon>Oomycota</taxon>
        <taxon>Peronosporomycetes</taxon>
        <taxon>Pythiales</taxon>
        <taxon>Pythiaceae</taxon>
        <taxon>Globisporangium</taxon>
    </lineage>
</organism>
<dbReference type="EMBL" id="GL376564">
    <property type="status" value="NOT_ANNOTATED_CDS"/>
    <property type="molecule type" value="Genomic_DNA"/>
</dbReference>
<dbReference type="PANTHER" id="PTHR33559:SF1">
    <property type="entry name" value="PROTEASOME ASSEMBLY CHAPERONE 4"/>
    <property type="match status" value="1"/>
</dbReference>
<evidence type="ECO:0000256" key="1">
    <source>
        <dbReference type="SAM" id="Phobius"/>
    </source>
</evidence>
<dbReference type="OMA" id="HVMKLDG"/>
<dbReference type="Pfam" id="PF16093">
    <property type="entry name" value="PAC4"/>
    <property type="match status" value="1"/>
</dbReference>
<dbReference type="STRING" id="431595.K3WJ21"/>
<feature type="transmembrane region" description="Helical" evidence="1">
    <location>
        <begin position="24"/>
        <end position="43"/>
    </location>
</feature>
<reference evidence="3" key="1">
    <citation type="journal article" date="2010" name="Genome Biol.">
        <title>Genome sequence of the necrotrophic plant pathogen Pythium ultimum reveals original pathogenicity mechanisms and effector repertoire.</title>
        <authorList>
            <person name="Levesque C.A."/>
            <person name="Brouwer H."/>
            <person name="Cano L."/>
            <person name="Hamilton J.P."/>
            <person name="Holt C."/>
            <person name="Huitema E."/>
            <person name="Raffaele S."/>
            <person name="Robideau G.P."/>
            <person name="Thines M."/>
            <person name="Win J."/>
            <person name="Zerillo M.M."/>
            <person name="Beakes G.W."/>
            <person name="Boore J.L."/>
            <person name="Busam D."/>
            <person name="Dumas B."/>
            <person name="Ferriera S."/>
            <person name="Fuerstenberg S.I."/>
            <person name="Gachon C.M."/>
            <person name="Gaulin E."/>
            <person name="Govers F."/>
            <person name="Grenville-Briggs L."/>
            <person name="Horner N."/>
            <person name="Hostetler J."/>
            <person name="Jiang R.H."/>
            <person name="Johnson J."/>
            <person name="Krajaejun T."/>
            <person name="Lin H."/>
            <person name="Meijer H.J."/>
            <person name="Moore B."/>
            <person name="Morris P."/>
            <person name="Phuntmart V."/>
            <person name="Puiu D."/>
            <person name="Shetty J."/>
            <person name="Stajich J.E."/>
            <person name="Tripathy S."/>
            <person name="Wawra S."/>
            <person name="van West P."/>
            <person name="Whitty B.R."/>
            <person name="Coutinho P.M."/>
            <person name="Henrissat B."/>
            <person name="Martin F."/>
            <person name="Thomas P.D."/>
            <person name="Tyler B.M."/>
            <person name="De Vries R.P."/>
            <person name="Kamoun S."/>
            <person name="Yandell M."/>
            <person name="Tisserat N."/>
            <person name="Buell C.R."/>
        </authorList>
    </citation>
    <scope>NUCLEOTIDE SEQUENCE</scope>
    <source>
        <strain evidence="3">DAOM:BR144</strain>
    </source>
</reference>
<dbReference type="PANTHER" id="PTHR33559">
    <property type="entry name" value="PROTEASOME ASSEMBLY CHAPERONE 4"/>
    <property type="match status" value="1"/>
</dbReference>
<evidence type="ECO:0000313" key="2">
    <source>
        <dbReference type="EnsemblProtists" id="PYU1_T004963"/>
    </source>
</evidence>
<sequence>MAQSTAEDGLRVIDMVGSLVDQPYVVQIWLLAGAVFVWIGSGAEKPRMSTLSTAISTRYSPMPLITSIVGAPEMEEQQIAQRLARRTGRQCFVSCQLPEHVPELFGFVERQIIQRLVEENVIVKT</sequence>